<evidence type="ECO:0000313" key="12">
    <source>
        <dbReference type="Proteomes" id="UP000316778"/>
    </source>
</evidence>
<evidence type="ECO:0000256" key="10">
    <source>
        <dbReference type="SAM" id="Phobius"/>
    </source>
</evidence>
<evidence type="ECO:0000256" key="2">
    <source>
        <dbReference type="ARBA" id="ARBA00022448"/>
    </source>
</evidence>
<dbReference type="OrthoDB" id="9776324at2"/>
<dbReference type="Pfam" id="PF01554">
    <property type="entry name" value="MatE"/>
    <property type="match status" value="2"/>
</dbReference>
<comment type="caution">
    <text evidence="11">The sequence shown here is derived from an EMBL/GenBank/DDBJ whole genome shotgun (WGS) entry which is preliminary data.</text>
</comment>
<keyword evidence="4" id="KW-1003">Cell membrane</keyword>
<keyword evidence="8 10" id="KW-0472">Membrane</keyword>
<feature type="transmembrane region" description="Helical" evidence="10">
    <location>
        <begin position="114"/>
        <end position="139"/>
    </location>
</feature>
<reference evidence="11 12" key="1">
    <citation type="journal article" date="2013" name="Stand. Genomic Sci.">
        <title>Genomic Encyclopedia of Type Strains, Phase I: The one thousand microbial genomes (KMG-I) project.</title>
        <authorList>
            <person name="Kyrpides N.C."/>
            <person name="Woyke T."/>
            <person name="Eisen J.A."/>
            <person name="Garrity G."/>
            <person name="Lilburn T.G."/>
            <person name="Beck B.J."/>
            <person name="Whitman W.B."/>
            <person name="Hugenholtz P."/>
            <person name="Klenk H.P."/>
        </authorList>
    </citation>
    <scope>NUCLEOTIDE SEQUENCE [LARGE SCALE GENOMIC DNA]</scope>
    <source>
        <strain evidence="11 12">DSM 13484</strain>
    </source>
</reference>
<dbReference type="PANTHER" id="PTHR43298">
    <property type="entry name" value="MULTIDRUG RESISTANCE PROTEIN NORM-RELATED"/>
    <property type="match status" value="1"/>
</dbReference>
<evidence type="ECO:0000313" key="11">
    <source>
        <dbReference type="EMBL" id="TWI88994.1"/>
    </source>
</evidence>
<name>A0A562T6W8_CHIJA</name>
<feature type="transmembrane region" description="Helical" evidence="10">
    <location>
        <begin position="443"/>
        <end position="464"/>
    </location>
</feature>
<evidence type="ECO:0000256" key="8">
    <source>
        <dbReference type="ARBA" id="ARBA00023136"/>
    </source>
</evidence>
<evidence type="ECO:0000256" key="5">
    <source>
        <dbReference type="ARBA" id="ARBA00022692"/>
    </source>
</evidence>
<dbReference type="PIRSF" id="PIRSF006603">
    <property type="entry name" value="DinF"/>
    <property type="match status" value="1"/>
</dbReference>
<proteinExistence type="predicted"/>
<keyword evidence="7" id="KW-0406">Ion transport</keyword>
<feature type="transmembrane region" description="Helical" evidence="10">
    <location>
        <begin position="385"/>
        <end position="405"/>
    </location>
</feature>
<feature type="transmembrane region" description="Helical" evidence="10">
    <location>
        <begin position="217"/>
        <end position="239"/>
    </location>
</feature>
<evidence type="ECO:0000256" key="7">
    <source>
        <dbReference type="ARBA" id="ARBA00023065"/>
    </source>
</evidence>
<dbReference type="RefSeq" id="WP_145714995.1">
    <property type="nucleotide sequence ID" value="NZ_BAAAFY010000001.1"/>
</dbReference>
<dbReference type="InterPro" id="IPR002528">
    <property type="entry name" value="MATE_fam"/>
</dbReference>
<organism evidence="11 12">
    <name type="scientific">Chitinophaga japonensis</name>
    <name type="common">Flexibacter japonensis</name>
    <dbReference type="NCBI Taxonomy" id="104662"/>
    <lineage>
        <taxon>Bacteria</taxon>
        <taxon>Pseudomonadati</taxon>
        <taxon>Bacteroidota</taxon>
        <taxon>Chitinophagia</taxon>
        <taxon>Chitinophagales</taxon>
        <taxon>Chitinophagaceae</taxon>
        <taxon>Chitinophaga</taxon>
    </lineage>
</organism>
<keyword evidence="12" id="KW-1185">Reference proteome</keyword>
<feature type="transmembrane region" description="Helical" evidence="10">
    <location>
        <begin position="37"/>
        <end position="62"/>
    </location>
</feature>
<dbReference type="NCBIfam" id="TIGR00797">
    <property type="entry name" value="matE"/>
    <property type="match status" value="1"/>
</dbReference>
<comment type="subcellular location">
    <subcellularLocation>
        <location evidence="1">Cell membrane</location>
        <topology evidence="1">Multi-pass membrane protein</topology>
    </subcellularLocation>
</comment>
<dbReference type="Proteomes" id="UP000316778">
    <property type="component" value="Unassembled WGS sequence"/>
</dbReference>
<feature type="transmembrane region" description="Helical" evidence="10">
    <location>
        <begin position="159"/>
        <end position="180"/>
    </location>
</feature>
<feature type="transmembrane region" description="Helical" evidence="10">
    <location>
        <begin position="417"/>
        <end position="437"/>
    </location>
</feature>
<dbReference type="GO" id="GO:0015297">
    <property type="term" value="F:antiporter activity"/>
    <property type="evidence" value="ECO:0007669"/>
    <property type="project" value="UniProtKB-KW"/>
</dbReference>
<keyword evidence="6 10" id="KW-1133">Transmembrane helix</keyword>
<sequence length="474" mass="51524">MPQQSMTTNKVSYIFSLIKQSLRGEDMDYTTGSLRKAVFTLAIPMILEMCMESVFAVVDLYFVGHLPDASHAIQTVGLTESVITIVYSLAIGISMAATALVARRIGEKNPDAAAHAGVQAIWLSFFVTAVISVAGYIFAADILRLMGAEETTVQKGVNYTRVMMGSSLVIMLLFLINGIFRGAGNPSIAMKSLWLANICNIILDPLFIRGIGPFPEMGLTGAAVATVTGRGIGVLYQLYHLSKGSGQIKIKARHLKIDWPVIRSVIKIASPGTFQFIIASCSWIFLAKLVAETGGDYGSAGYQTAVRLLIFFILPAWGLSNAAATLVGQNLGAKQPQRAEDSVLKTTKYNVIFMMCVTVLFLAGAEFFISFFTQDPQVKAIAADALRIMSAGYVFYGVGMVMINAFNGAGDTWTPTWINFIGFWLFQIPLAYLLARYLQMGPLGVFIAVPVAETAISITAFVLFKRGKWKKVMI</sequence>
<keyword evidence="3" id="KW-0050">Antiport</keyword>
<feature type="transmembrane region" description="Helical" evidence="10">
    <location>
        <begin position="349"/>
        <end position="373"/>
    </location>
</feature>
<dbReference type="GO" id="GO:0006811">
    <property type="term" value="P:monoatomic ion transport"/>
    <property type="evidence" value="ECO:0007669"/>
    <property type="project" value="UniProtKB-KW"/>
</dbReference>
<evidence type="ECO:0000256" key="6">
    <source>
        <dbReference type="ARBA" id="ARBA00022989"/>
    </source>
</evidence>
<evidence type="ECO:0000256" key="4">
    <source>
        <dbReference type="ARBA" id="ARBA00022475"/>
    </source>
</evidence>
<dbReference type="InterPro" id="IPR050222">
    <property type="entry name" value="MATE_MdtK"/>
</dbReference>
<dbReference type="CDD" id="cd13139">
    <property type="entry name" value="MATE_like_14"/>
    <property type="match status" value="1"/>
</dbReference>
<dbReference type="EMBL" id="VLLG01000003">
    <property type="protein sequence ID" value="TWI88994.1"/>
    <property type="molecule type" value="Genomic_DNA"/>
</dbReference>
<protein>
    <recommendedName>
        <fullName evidence="9">Multidrug-efflux transporter</fullName>
    </recommendedName>
</protein>
<evidence type="ECO:0000256" key="1">
    <source>
        <dbReference type="ARBA" id="ARBA00004651"/>
    </source>
</evidence>
<dbReference type="InterPro" id="IPR048279">
    <property type="entry name" value="MdtK-like"/>
</dbReference>
<dbReference type="GO" id="GO:0005886">
    <property type="term" value="C:plasma membrane"/>
    <property type="evidence" value="ECO:0007669"/>
    <property type="project" value="UniProtKB-SubCell"/>
</dbReference>
<dbReference type="GO" id="GO:0042910">
    <property type="term" value="F:xenobiotic transmembrane transporter activity"/>
    <property type="evidence" value="ECO:0007669"/>
    <property type="project" value="InterPro"/>
</dbReference>
<keyword evidence="2" id="KW-0813">Transport</keyword>
<accession>A0A562T6W8</accession>
<evidence type="ECO:0000256" key="9">
    <source>
        <dbReference type="ARBA" id="ARBA00031636"/>
    </source>
</evidence>
<dbReference type="PANTHER" id="PTHR43298:SF2">
    <property type="entry name" value="FMN_FAD EXPORTER YEEO-RELATED"/>
    <property type="match status" value="1"/>
</dbReference>
<dbReference type="AlphaFoldDB" id="A0A562T6W8"/>
<keyword evidence="5 10" id="KW-0812">Transmembrane</keyword>
<feature type="transmembrane region" description="Helical" evidence="10">
    <location>
        <begin position="192"/>
        <end position="211"/>
    </location>
</feature>
<evidence type="ECO:0000256" key="3">
    <source>
        <dbReference type="ARBA" id="ARBA00022449"/>
    </source>
</evidence>
<feature type="transmembrane region" description="Helical" evidence="10">
    <location>
        <begin position="305"/>
        <end position="328"/>
    </location>
</feature>
<feature type="transmembrane region" description="Helical" evidence="10">
    <location>
        <begin position="82"/>
        <end position="102"/>
    </location>
</feature>
<gene>
    <name evidence="11" type="ORF">LX66_3087</name>
</gene>
<feature type="transmembrane region" description="Helical" evidence="10">
    <location>
        <begin position="260"/>
        <end position="285"/>
    </location>
</feature>